<dbReference type="InterPro" id="IPR009061">
    <property type="entry name" value="DNA-bd_dom_put_sf"/>
</dbReference>
<keyword evidence="4" id="KW-1185">Reference proteome</keyword>
<dbReference type="EMBL" id="JOTM01000011">
    <property type="protein sequence ID" value="KEK23969.1"/>
    <property type="molecule type" value="Genomic_DNA"/>
</dbReference>
<evidence type="ECO:0000313" key="3">
    <source>
        <dbReference type="EMBL" id="KEK23969.1"/>
    </source>
</evidence>
<dbReference type="Gene3D" id="1.10.1660.10">
    <property type="match status" value="1"/>
</dbReference>
<evidence type="ECO:0000256" key="1">
    <source>
        <dbReference type="SAM" id="Coils"/>
    </source>
</evidence>
<dbReference type="Pfam" id="PF13411">
    <property type="entry name" value="MerR_1"/>
    <property type="match status" value="1"/>
</dbReference>
<keyword evidence="1" id="KW-0175">Coiled coil</keyword>
<reference evidence="3 4" key="1">
    <citation type="submission" date="2014-06" db="EMBL/GenBank/DDBJ databases">
        <title>Draft genome sequence of Bacillus gaemokensis JCM 15801 (MCCC 1A00707).</title>
        <authorList>
            <person name="Lai Q."/>
            <person name="Liu Y."/>
            <person name="Shao Z."/>
        </authorList>
    </citation>
    <scope>NUCLEOTIDE SEQUENCE [LARGE SCALE GENOMIC DNA]</scope>
    <source>
        <strain evidence="3 4">JCM 15801</strain>
    </source>
</reference>
<dbReference type="SUPFAM" id="SSF46955">
    <property type="entry name" value="Putative DNA-binding domain"/>
    <property type="match status" value="1"/>
</dbReference>
<comment type="caution">
    <text evidence="3">The sequence shown here is derived from an EMBL/GenBank/DDBJ whole genome shotgun (WGS) entry which is preliminary data.</text>
</comment>
<dbReference type="OrthoDB" id="2867204at2"/>
<accession>A0A073K9M3</accession>
<dbReference type="eggNOG" id="ENOG5030DU1">
    <property type="taxonomic scope" value="Bacteria"/>
</dbReference>
<dbReference type="Proteomes" id="UP000027778">
    <property type="component" value="Unassembled WGS sequence"/>
</dbReference>
<protein>
    <recommendedName>
        <fullName evidence="2">HTH merR-type domain-containing protein</fullName>
    </recommendedName>
</protein>
<dbReference type="InterPro" id="IPR000551">
    <property type="entry name" value="MerR-type_HTH_dom"/>
</dbReference>
<proteinExistence type="predicted"/>
<evidence type="ECO:0000259" key="2">
    <source>
        <dbReference type="Pfam" id="PF13411"/>
    </source>
</evidence>
<dbReference type="RefSeq" id="WP_033675075.1">
    <property type="nucleotide sequence ID" value="NZ_JOTM01000011.1"/>
</dbReference>
<dbReference type="AlphaFoldDB" id="A0A073K9M3"/>
<feature type="coiled-coil region" evidence="1">
    <location>
        <begin position="154"/>
        <end position="181"/>
    </location>
</feature>
<gene>
    <name evidence="3" type="ORF">BAGA_06045</name>
</gene>
<dbReference type="GO" id="GO:0006355">
    <property type="term" value="P:regulation of DNA-templated transcription"/>
    <property type="evidence" value="ECO:0007669"/>
    <property type="project" value="InterPro"/>
</dbReference>
<dbReference type="GO" id="GO:0003677">
    <property type="term" value="F:DNA binding"/>
    <property type="evidence" value="ECO:0007669"/>
    <property type="project" value="InterPro"/>
</dbReference>
<organism evidence="3 4">
    <name type="scientific">Bacillus gaemokensis</name>
    <dbReference type="NCBI Taxonomy" id="574375"/>
    <lineage>
        <taxon>Bacteria</taxon>
        <taxon>Bacillati</taxon>
        <taxon>Bacillota</taxon>
        <taxon>Bacilli</taxon>
        <taxon>Bacillales</taxon>
        <taxon>Bacillaceae</taxon>
        <taxon>Bacillus</taxon>
        <taxon>Bacillus cereus group</taxon>
    </lineage>
</organism>
<name>A0A073K9M3_9BACI</name>
<evidence type="ECO:0000313" key="4">
    <source>
        <dbReference type="Proteomes" id="UP000027778"/>
    </source>
</evidence>
<feature type="domain" description="HTH merR-type" evidence="2">
    <location>
        <begin position="9"/>
        <end position="68"/>
    </location>
</feature>
<sequence>MALEVDFITLGDASERLEVPSPTLRNWTDQLEEFDIHFVMRNNRNERIYYDTDLEIFGFLRDLKQEHGRRTTTKDLGYMMREMDRFELRSREDAPQPSNPSNKTADLLNQEDIQRLMQSERVKQFINIIISETQNSLKGELREELTLTIREEIQKELTEQMNEQQQKLDATAERIEEALKKRDDQMTTFISEMREHNKRIEQEKKKGFFGRLFGK</sequence>